<sequence>MEATVDPVAIMIGIFIRITAVTLGAMITVSIAEMYDVTERGSTSAARITREAKTIGSNLGGQLLFVSSVENLDMIEINVPGEEGEGGAGEGEGGAPCCEAREDRKEEKLRRDEIARERFRKEMRMQISMDVGGLGEHLERKINRVIDLTKGNGKVEEALSEEESYKSENSDVEALSNQAENLTINEKRKRGPEEEVGDSPPMETPAKRSAKRGTLDPVRLTKRLQLSCRRPPLKKTPPRKTPRRSVGKNKIPAAAGPMGTLRFVTENLKALGNTMMDQLKETCRLEDVQYVSKKMERFWLLPISGHRLPTDRTMMLPRWRPWSMTIWSLLPLKTPSQIPRRMWNLEALGSFGVFVGL</sequence>
<keyword evidence="2" id="KW-0472">Membrane</keyword>
<keyword evidence="2" id="KW-0812">Transmembrane</keyword>
<feature type="transmembrane region" description="Helical" evidence="2">
    <location>
        <begin position="12"/>
        <end position="32"/>
    </location>
</feature>
<evidence type="ECO:0000313" key="3">
    <source>
        <dbReference type="EMBL" id="GBG81235.1"/>
    </source>
</evidence>
<gene>
    <name evidence="3" type="ORF">CBR_g31907</name>
</gene>
<comment type="caution">
    <text evidence="3">The sequence shown here is derived from an EMBL/GenBank/DDBJ whole genome shotgun (WGS) entry which is preliminary data.</text>
</comment>
<evidence type="ECO:0000256" key="2">
    <source>
        <dbReference type="SAM" id="Phobius"/>
    </source>
</evidence>
<dbReference type="EMBL" id="BFEA01000368">
    <property type="protein sequence ID" value="GBG81235.1"/>
    <property type="molecule type" value="Genomic_DNA"/>
</dbReference>
<feature type="compositionally biased region" description="Polar residues" evidence="1">
    <location>
        <begin position="175"/>
        <end position="184"/>
    </location>
</feature>
<name>A0A388LFZ4_CHABU</name>
<protein>
    <submittedName>
        <fullName evidence="3">Uncharacterized protein</fullName>
    </submittedName>
</protein>
<reference evidence="3 4" key="1">
    <citation type="journal article" date="2018" name="Cell">
        <title>The Chara Genome: Secondary Complexity and Implications for Plant Terrestrialization.</title>
        <authorList>
            <person name="Nishiyama T."/>
            <person name="Sakayama H."/>
            <person name="Vries J.D."/>
            <person name="Buschmann H."/>
            <person name="Saint-Marcoux D."/>
            <person name="Ullrich K.K."/>
            <person name="Haas F.B."/>
            <person name="Vanderstraeten L."/>
            <person name="Becker D."/>
            <person name="Lang D."/>
            <person name="Vosolsobe S."/>
            <person name="Rombauts S."/>
            <person name="Wilhelmsson P.K.I."/>
            <person name="Janitza P."/>
            <person name="Kern R."/>
            <person name="Heyl A."/>
            <person name="Rumpler F."/>
            <person name="Villalobos L.I.A.C."/>
            <person name="Clay J.M."/>
            <person name="Skokan R."/>
            <person name="Toyoda A."/>
            <person name="Suzuki Y."/>
            <person name="Kagoshima H."/>
            <person name="Schijlen E."/>
            <person name="Tajeshwar N."/>
            <person name="Catarino B."/>
            <person name="Hetherington A.J."/>
            <person name="Saltykova A."/>
            <person name="Bonnot C."/>
            <person name="Breuninger H."/>
            <person name="Symeonidi A."/>
            <person name="Radhakrishnan G.V."/>
            <person name="Van Nieuwerburgh F."/>
            <person name="Deforce D."/>
            <person name="Chang C."/>
            <person name="Karol K.G."/>
            <person name="Hedrich R."/>
            <person name="Ulvskov P."/>
            <person name="Glockner G."/>
            <person name="Delwiche C.F."/>
            <person name="Petrasek J."/>
            <person name="Van de Peer Y."/>
            <person name="Friml J."/>
            <person name="Beilby M."/>
            <person name="Dolan L."/>
            <person name="Kohara Y."/>
            <person name="Sugano S."/>
            <person name="Fujiyama A."/>
            <person name="Delaux P.-M."/>
            <person name="Quint M."/>
            <person name="TheiBen G."/>
            <person name="Hagemann M."/>
            <person name="Harholt J."/>
            <person name="Dunand C."/>
            <person name="Zachgo S."/>
            <person name="Langdale J."/>
            <person name="Maumus F."/>
            <person name="Straeten D.V.D."/>
            <person name="Gould S.B."/>
            <person name="Rensing S.A."/>
        </authorList>
    </citation>
    <scope>NUCLEOTIDE SEQUENCE [LARGE SCALE GENOMIC DNA]</scope>
    <source>
        <strain evidence="3 4">S276</strain>
    </source>
</reference>
<proteinExistence type="predicted"/>
<keyword evidence="2" id="KW-1133">Transmembrane helix</keyword>
<dbReference type="Proteomes" id="UP000265515">
    <property type="component" value="Unassembled WGS sequence"/>
</dbReference>
<feature type="region of interest" description="Disordered" evidence="1">
    <location>
        <begin position="155"/>
        <end position="254"/>
    </location>
</feature>
<feature type="compositionally biased region" description="Basic and acidic residues" evidence="1">
    <location>
        <begin position="155"/>
        <end position="169"/>
    </location>
</feature>
<evidence type="ECO:0000313" key="4">
    <source>
        <dbReference type="Proteomes" id="UP000265515"/>
    </source>
</evidence>
<accession>A0A388LFZ4</accession>
<evidence type="ECO:0000256" key="1">
    <source>
        <dbReference type="SAM" id="MobiDB-lite"/>
    </source>
</evidence>
<feature type="compositionally biased region" description="Basic residues" evidence="1">
    <location>
        <begin position="231"/>
        <end position="247"/>
    </location>
</feature>
<keyword evidence="4" id="KW-1185">Reference proteome</keyword>
<feature type="region of interest" description="Disordered" evidence="1">
    <location>
        <begin position="81"/>
        <end position="106"/>
    </location>
</feature>
<dbReference type="AlphaFoldDB" id="A0A388LFZ4"/>
<dbReference type="Gramene" id="GBG81235">
    <property type="protein sequence ID" value="GBG81235"/>
    <property type="gene ID" value="CBR_g31907"/>
</dbReference>
<organism evidence="3 4">
    <name type="scientific">Chara braunii</name>
    <name type="common">Braun's stonewort</name>
    <dbReference type="NCBI Taxonomy" id="69332"/>
    <lineage>
        <taxon>Eukaryota</taxon>
        <taxon>Viridiplantae</taxon>
        <taxon>Streptophyta</taxon>
        <taxon>Charophyceae</taxon>
        <taxon>Charales</taxon>
        <taxon>Characeae</taxon>
        <taxon>Chara</taxon>
    </lineage>
</organism>